<feature type="domain" description="PDZ" evidence="20">
    <location>
        <begin position="1939"/>
        <end position="2025"/>
    </location>
</feature>
<keyword evidence="9" id="KW-0677">Repeat</keyword>
<evidence type="ECO:0000256" key="8">
    <source>
        <dbReference type="ARBA" id="ARBA00022599"/>
    </source>
</evidence>
<keyword evidence="23" id="KW-1185">Reference proteome</keyword>
<feature type="domain" description="PDZ" evidence="20">
    <location>
        <begin position="336"/>
        <end position="450"/>
    </location>
</feature>
<dbReference type="FunFam" id="2.30.42.10:FF:000044">
    <property type="entry name" value="Multiple PDZ domain protein isoform X1"/>
    <property type="match status" value="1"/>
</dbReference>
<evidence type="ECO:0000256" key="9">
    <source>
        <dbReference type="ARBA" id="ARBA00022737"/>
    </source>
</evidence>
<evidence type="ECO:0000256" key="14">
    <source>
        <dbReference type="ARBA" id="ARBA00034102"/>
    </source>
</evidence>
<dbReference type="SMART" id="SM00569">
    <property type="entry name" value="L27"/>
    <property type="match status" value="1"/>
</dbReference>
<keyword evidence="10" id="KW-0965">Cell junction</keyword>
<evidence type="ECO:0000259" key="21">
    <source>
        <dbReference type="PROSITE" id="PS51022"/>
    </source>
</evidence>
<dbReference type="InterPro" id="IPR032078">
    <property type="entry name" value="MPDZ_u10"/>
</dbReference>
<evidence type="ECO:0000256" key="11">
    <source>
        <dbReference type="ARBA" id="ARBA00023018"/>
    </source>
</evidence>
<gene>
    <name evidence="22" type="ORF">DV515_00005286</name>
</gene>
<evidence type="ECO:0000259" key="20">
    <source>
        <dbReference type="PROSITE" id="PS50106"/>
    </source>
</evidence>
<dbReference type="PANTHER" id="PTHR19964:SF10">
    <property type="entry name" value="MULTIPLE PDZ DOMAIN PROTEIN"/>
    <property type="match status" value="1"/>
</dbReference>
<feature type="domain" description="L27" evidence="21">
    <location>
        <begin position="3"/>
        <end position="63"/>
    </location>
</feature>
<evidence type="ECO:0000256" key="2">
    <source>
        <dbReference type="ARBA" id="ARBA00004279"/>
    </source>
</evidence>
<dbReference type="FunFam" id="2.30.42.10:FF:000038">
    <property type="entry name" value="Multiple PDZ domain protein isoform X1"/>
    <property type="match status" value="1"/>
</dbReference>
<dbReference type="SUPFAM" id="SSF101288">
    <property type="entry name" value="L27 domain"/>
    <property type="match status" value="1"/>
</dbReference>
<feature type="domain" description="PDZ" evidence="20">
    <location>
        <begin position="1183"/>
        <end position="1271"/>
    </location>
</feature>
<feature type="region of interest" description="Disordered" evidence="19">
    <location>
        <begin position="301"/>
        <end position="328"/>
    </location>
</feature>
<dbReference type="FunFam" id="2.30.42.10:FF:000057">
    <property type="entry name" value="multiple PDZ domain protein isoform X1"/>
    <property type="match status" value="1"/>
</dbReference>
<dbReference type="Pfam" id="PF09045">
    <property type="entry name" value="L27_2"/>
    <property type="match status" value="1"/>
</dbReference>
<dbReference type="SMART" id="SM00228">
    <property type="entry name" value="PDZ"/>
    <property type="match status" value="13"/>
</dbReference>
<dbReference type="STRING" id="44316.ENSEGOP00005008814"/>
<feature type="domain" description="PDZ" evidence="20">
    <location>
        <begin position="1411"/>
        <end position="1494"/>
    </location>
</feature>
<evidence type="ECO:0000256" key="18">
    <source>
        <dbReference type="ARBA" id="ARBA00075678"/>
    </source>
</evidence>
<feature type="region of interest" description="Disordered" evidence="19">
    <location>
        <begin position="1336"/>
        <end position="1356"/>
    </location>
</feature>
<dbReference type="FunFam" id="2.30.42.10:FF:000058">
    <property type="entry name" value="multiple PDZ domain protein isoform X1"/>
    <property type="match status" value="1"/>
</dbReference>
<keyword evidence="6" id="KW-0488">Methylation</keyword>
<feature type="region of interest" description="Disordered" evidence="19">
    <location>
        <begin position="1279"/>
        <end position="1309"/>
    </location>
</feature>
<dbReference type="Pfam" id="PF00595">
    <property type="entry name" value="PDZ"/>
    <property type="match status" value="12"/>
</dbReference>
<dbReference type="GO" id="GO:0005923">
    <property type="term" value="C:bicellular tight junction"/>
    <property type="evidence" value="ECO:0007669"/>
    <property type="project" value="UniProtKB-SubCell"/>
</dbReference>
<dbReference type="PANTHER" id="PTHR19964">
    <property type="entry name" value="MULTIPLE PDZ DOMAIN PROTEIN"/>
    <property type="match status" value="1"/>
</dbReference>
<dbReference type="CDD" id="cd06674">
    <property type="entry name" value="PDZ11_MUPP1-PDZ9_PATJ-like"/>
    <property type="match status" value="1"/>
</dbReference>
<proteinExistence type="predicted"/>
<evidence type="ECO:0000256" key="13">
    <source>
        <dbReference type="ARBA" id="ARBA00023273"/>
    </source>
</evidence>
<feature type="region of interest" description="Disordered" evidence="19">
    <location>
        <begin position="1650"/>
        <end position="1675"/>
    </location>
</feature>
<feature type="domain" description="PDZ" evidence="20">
    <location>
        <begin position="1800"/>
        <end position="1882"/>
    </location>
</feature>
<dbReference type="PROSITE" id="PS51022">
    <property type="entry name" value="L27"/>
    <property type="match status" value="1"/>
</dbReference>
<dbReference type="PROSITE" id="PS50106">
    <property type="entry name" value="PDZ"/>
    <property type="match status" value="13"/>
</dbReference>
<keyword evidence="4" id="KW-0796">Tight junction</keyword>
<evidence type="ECO:0000256" key="16">
    <source>
        <dbReference type="ARBA" id="ARBA00057502"/>
    </source>
</evidence>
<evidence type="ECO:0000256" key="4">
    <source>
        <dbReference type="ARBA" id="ARBA00022427"/>
    </source>
</evidence>
<comment type="subcellular location">
    <subcellularLocation>
        <location evidence="1">Apical cell membrane</location>
    </subcellularLocation>
    <subcellularLocation>
        <location evidence="3">Cell junction</location>
        <location evidence="3">Tight junction</location>
    </subcellularLocation>
    <subcellularLocation>
        <location evidence="2">Cell projection</location>
        <location evidence="2">Dendrite</location>
    </subcellularLocation>
    <subcellularLocation>
        <location evidence="15">Postsynaptic density</location>
    </subcellularLocation>
    <subcellularLocation>
        <location evidence="14">Synapse</location>
        <location evidence="14">Synaptosome</location>
    </subcellularLocation>
</comment>
<dbReference type="FunFam" id="2.30.42.10:FF:000070">
    <property type="entry name" value="Multiple PDZ domain protein"/>
    <property type="match status" value="1"/>
</dbReference>
<keyword evidence="7" id="KW-0597">Phosphoprotein</keyword>
<comment type="caution">
    <text evidence="22">The sequence shown here is derived from an EMBL/GenBank/DDBJ whole genome shotgun (WGS) entry which is preliminary data.</text>
</comment>
<feature type="compositionally biased region" description="Polar residues" evidence="19">
    <location>
        <begin position="1336"/>
        <end position="1347"/>
    </location>
</feature>
<accession>A0A3L8SNW9</accession>
<feature type="domain" description="PDZ" evidence="20">
    <location>
        <begin position="232"/>
        <end position="298"/>
    </location>
</feature>
<dbReference type="InterPro" id="IPR001478">
    <property type="entry name" value="PDZ"/>
</dbReference>
<evidence type="ECO:0000256" key="15">
    <source>
        <dbReference type="ARBA" id="ARBA00034105"/>
    </source>
</evidence>
<name>A0A3L8SNW9_CHLGU</name>
<feature type="domain" description="PDZ" evidence="20">
    <location>
        <begin position="1040"/>
        <end position="1108"/>
    </location>
</feature>
<evidence type="ECO:0000313" key="22">
    <source>
        <dbReference type="EMBL" id="RLW05351.1"/>
    </source>
</evidence>
<keyword evidence="12" id="KW-0472">Membrane</keyword>
<dbReference type="FunFam" id="2.30.42.10:FF:000089">
    <property type="entry name" value="multiple PDZ domain protein isoform X1"/>
    <property type="match status" value="1"/>
</dbReference>
<feature type="compositionally biased region" description="Polar residues" evidence="19">
    <location>
        <begin position="1284"/>
        <end position="1309"/>
    </location>
</feature>
<dbReference type="Gene3D" id="1.20.1440.360">
    <property type="match status" value="1"/>
</dbReference>
<feature type="domain" description="PDZ" evidence="20">
    <location>
        <begin position="1544"/>
        <end position="1625"/>
    </location>
</feature>
<dbReference type="Pfam" id="PF16667">
    <property type="entry name" value="MPDZ_u10"/>
    <property type="match status" value="1"/>
</dbReference>
<comment type="function">
    <text evidence="16">Member of the NMDAR signaling complex that may play a role in control of AMPAR potentiation and synaptic plasticity in excitatory synapses. Promotes clustering of HT2RC at the cell surface.</text>
</comment>
<feature type="domain" description="PDZ" evidence="20">
    <location>
        <begin position="2064"/>
        <end position="2147"/>
    </location>
</feature>
<keyword evidence="11" id="KW-0770">Synapse</keyword>
<dbReference type="FunFam" id="2.30.42.10:FF:000110">
    <property type="entry name" value="multiple PDZ domain protein isoform X2"/>
    <property type="match status" value="1"/>
</dbReference>
<feature type="region of interest" description="Disordered" evidence="19">
    <location>
        <begin position="1886"/>
        <end position="1905"/>
    </location>
</feature>
<dbReference type="InterPro" id="IPR051342">
    <property type="entry name" value="PDZ_scaffold"/>
</dbReference>
<dbReference type="EMBL" id="QUSF01000011">
    <property type="protein sequence ID" value="RLW05351.1"/>
    <property type="molecule type" value="Genomic_DNA"/>
</dbReference>
<dbReference type="InterPro" id="IPR036034">
    <property type="entry name" value="PDZ_sf"/>
</dbReference>
<dbReference type="CDD" id="cd06673">
    <property type="entry name" value="PDZ10_MUPP1-PDZ8_PATJ-like"/>
    <property type="match status" value="1"/>
</dbReference>
<dbReference type="InterPro" id="IPR015132">
    <property type="entry name" value="L27_2"/>
</dbReference>
<dbReference type="CDD" id="cd06668">
    <property type="entry name" value="PDZ4_MUPP1-like"/>
    <property type="match status" value="1"/>
</dbReference>
<organism evidence="22 23">
    <name type="scientific">Chloebia gouldiae</name>
    <name type="common">Gouldian finch</name>
    <name type="synonym">Erythrura gouldiae</name>
    <dbReference type="NCBI Taxonomy" id="44316"/>
    <lineage>
        <taxon>Eukaryota</taxon>
        <taxon>Metazoa</taxon>
        <taxon>Chordata</taxon>
        <taxon>Craniata</taxon>
        <taxon>Vertebrata</taxon>
        <taxon>Euteleostomi</taxon>
        <taxon>Archelosauria</taxon>
        <taxon>Archosauria</taxon>
        <taxon>Dinosauria</taxon>
        <taxon>Saurischia</taxon>
        <taxon>Theropoda</taxon>
        <taxon>Coelurosauria</taxon>
        <taxon>Aves</taxon>
        <taxon>Neognathae</taxon>
        <taxon>Neoaves</taxon>
        <taxon>Telluraves</taxon>
        <taxon>Australaves</taxon>
        <taxon>Passeriformes</taxon>
        <taxon>Passeroidea</taxon>
        <taxon>Passeridae</taxon>
        <taxon>Chloebia</taxon>
    </lineage>
</organism>
<dbReference type="SUPFAM" id="SSF50156">
    <property type="entry name" value="PDZ domain-like"/>
    <property type="match status" value="14"/>
</dbReference>
<evidence type="ECO:0000256" key="3">
    <source>
        <dbReference type="ARBA" id="ARBA00004435"/>
    </source>
</evidence>
<evidence type="ECO:0000256" key="10">
    <source>
        <dbReference type="ARBA" id="ARBA00022949"/>
    </source>
</evidence>
<dbReference type="CDD" id="cd06676">
    <property type="entry name" value="PDZ13_MUPP1-like"/>
    <property type="match status" value="1"/>
</dbReference>
<reference evidence="22 23" key="1">
    <citation type="journal article" date="2018" name="Proc. R. Soc. B">
        <title>A non-coding region near Follistatin controls head colour polymorphism in the Gouldian finch.</title>
        <authorList>
            <person name="Toomey M.B."/>
            <person name="Marques C.I."/>
            <person name="Andrade P."/>
            <person name="Araujo P.M."/>
            <person name="Sabatino S."/>
            <person name="Gazda M.A."/>
            <person name="Afonso S."/>
            <person name="Lopes R.J."/>
            <person name="Corbo J.C."/>
            <person name="Carneiro M."/>
        </authorList>
    </citation>
    <scope>NUCLEOTIDE SEQUENCE [LARGE SCALE GENOMIC DNA]</scope>
    <source>
        <strain evidence="22">Red01</strain>
        <tissue evidence="22">Muscle</tissue>
    </source>
</reference>
<keyword evidence="5" id="KW-1003">Cell membrane</keyword>
<feature type="domain" description="PDZ" evidence="20">
    <location>
        <begin position="540"/>
        <end position="621"/>
    </location>
</feature>
<dbReference type="InterPro" id="IPR036892">
    <property type="entry name" value="L27_dom_sf"/>
</dbReference>
<dbReference type="GO" id="GO:0016324">
    <property type="term" value="C:apical plasma membrane"/>
    <property type="evidence" value="ECO:0007669"/>
    <property type="project" value="UniProtKB-SubCell"/>
</dbReference>
<dbReference type="InterPro" id="IPR004172">
    <property type="entry name" value="L27_dom"/>
</dbReference>
<evidence type="ECO:0000313" key="23">
    <source>
        <dbReference type="Proteomes" id="UP000276834"/>
    </source>
</evidence>
<dbReference type="Proteomes" id="UP000276834">
    <property type="component" value="Unassembled WGS sequence"/>
</dbReference>
<evidence type="ECO:0000256" key="17">
    <source>
        <dbReference type="ARBA" id="ARBA00073626"/>
    </source>
</evidence>
<evidence type="ECO:0000256" key="7">
    <source>
        <dbReference type="ARBA" id="ARBA00022553"/>
    </source>
</evidence>
<dbReference type="OrthoDB" id="6022711at2759"/>
<evidence type="ECO:0000256" key="6">
    <source>
        <dbReference type="ARBA" id="ARBA00022481"/>
    </source>
</evidence>
<dbReference type="CDD" id="cd06669">
    <property type="entry name" value="PDZ5_MUPP1-like"/>
    <property type="match status" value="1"/>
</dbReference>
<dbReference type="FunFam" id="2.30.42.10:FF:000051">
    <property type="entry name" value="Multiple PDZ domain protein isoform X1"/>
    <property type="match status" value="1"/>
</dbReference>
<dbReference type="GO" id="GO:0030425">
    <property type="term" value="C:dendrite"/>
    <property type="evidence" value="ECO:0007669"/>
    <property type="project" value="UniProtKB-SubCell"/>
</dbReference>
<evidence type="ECO:0000256" key="19">
    <source>
        <dbReference type="SAM" id="MobiDB-lite"/>
    </source>
</evidence>
<dbReference type="CDD" id="cd06689">
    <property type="entry name" value="PDZ1_MUPP1-like"/>
    <property type="match status" value="1"/>
</dbReference>
<dbReference type="CDD" id="cd06672">
    <property type="entry name" value="PDZ8_MUPP1-PDZ7_PATJ-PDZ2_INAD-like"/>
    <property type="match status" value="1"/>
</dbReference>
<dbReference type="GO" id="GO:0014069">
    <property type="term" value="C:postsynaptic density"/>
    <property type="evidence" value="ECO:0007669"/>
    <property type="project" value="UniProtKB-SubCell"/>
</dbReference>
<evidence type="ECO:0000256" key="5">
    <source>
        <dbReference type="ARBA" id="ARBA00022475"/>
    </source>
</evidence>
<feature type="compositionally biased region" description="Low complexity" evidence="19">
    <location>
        <begin position="1893"/>
        <end position="1905"/>
    </location>
</feature>
<feature type="domain" description="PDZ" evidence="20">
    <location>
        <begin position="1691"/>
        <end position="1787"/>
    </location>
</feature>
<dbReference type="Gene3D" id="2.30.42.10">
    <property type="match status" value="14"/>
</dbReference>
<keyword evidence="8" id="KW-0771">Synaptosome</keyword>
<dbReference type="CDD" id="cd06670">
    <property type="entry name" value="PDZ6_MUPP1-like"/>
    <property type="match status" value="1"/>
</dbReference>
<feature type="domain" description="PDZ" evidence="20">
    <location>
        <begin position="141"/>
        <end position="228"/>
    </location>
</feature>
<evidence type="ECO:0000256" key="1">
    <source>
        <dbReference type="ARBA" id="ARBA00004221"/>
    </source>
</evidence>
<feature type="domain" description="PDZ" evidence="20">
    <location>
        <begin position="688"/>
        <end position="763"/>
    </location>
</feature>
<keyword evidence="13" id="KW-0966">Cell projection</keyword>
<dbReference type="CDD" id="cd10817">
    <property type="entry name" value="PDZ9_MUPP1-like"/>
    <property type="match status" value="1"/>
</dbReference>
<sequence>MIIDTDMHRALQAMERLQAKLRDRGDIANEEKLSLLKSVLQSPLFNQILSLQTSVQQLRDQVNITPSIHSSGEFPQLLHHGVNVGSLTLNESYLLAQQNGNPANVLETSMRSITPQINGKFCSEDFEQLIRNMSQGRLVETIDLIKPLSGGLGFSVVGLKSENRGELGIFVQEIQEGSVAHRDGKLKEADQILAINGQALDQTITHQQAISILQKAKDNVQLVVARGTFPQLISPVVSRSPSAASTVSAHSNPHGRLCSGDHILKIGDTDLAGMSSEQVAQVLRQCGNRVKLVIARGPVEEPLLPAVPPGTPVPTSTPEKQDDASVDSCEDGEKFNVELTKNNQGLGITIAGYIGDKTSEPSGIFVKSITQGSAVEHDGRIHVGDQIIVATEAENSLRCVGLAFFSVCELKSCLILQVDGTNLQGFTNQQAVDVLRHTGQTVRLTLIRRGRKQENCIPPQEDFSAPVEQDLLFQTRDSTTAKDNNETEQGSPSLPCSASVVNIGDDMKQQETDFQLTSTEEAAAKLKWQRIMGSNYEIVVAVVNKFSESSGLGISLEATVGHHFIRSILPEGPVGRSGKLFSGDELLEVNEISLLGENHKDVVSILKELPIKVTMVCCRPVAPPVTQPEILESLSLSEVQLTEKGHIELGFVGSSDTEGTTLETADEYQSMEEVQSSSLAMWETEVQHIELEKGSMGLGFSILDYQDPVDPANTVIVIRSLVPGGVAEQDGRLLPGDRLMFVNDINLENGSLEEAVQALKGAPTGTVKIGVAKPLPVELGDPTISLHVEVAGVVIAGPSTPVVQKRKQKSNLQPADLSGLKLSPEEGYVSAKEDCFFYTAQSLEEEGPADAALFHAELALVDSGEADLADESTFEAQYSLERDVFQDSVAALHDSACSSEVNDSFSLPLSTPKSLGEECPNAAPDFRVSEKNLYNMNLNQRLRDEKSVADSSLETASDFTKIDLLTLEVSDTNQNESENIATWTGSQTRSEIVLNTNLATTTQLDPSEKDQLLLMEKRCPVSLEGNSTHQNSVKNMYEKTITIAKGNSSLGMTVSSNKDGLGMIVRSVIHGGSISRDGRIGVGDCILSINEESTTNLTNAQARAMLRRHSLIGPDINITYVPSENLDEYRASLGQQTEGALPLEPFPSHVVRELPELPEREEGEGEESELQNGAFSNWNQPRKVELWREPSKSLGISIVGGRGMGSRLSNGEVMRGIFIKHILEDSPAGKNGTLKTGDRIVEVDGIDLRDASHEQAVEAIRKAGNPVVFMVQSIISRPRPESLYSPSSASAPCGQKTTNPFYRQSSKSPSLPFLQNSVYSRPAVFSSTNPFADSSQFNTTKAFGQSDTEPEKTSLCNLPVPPPSAFSGMSSDVAQSSSITVLENVEKEDEFGYSWKKIMQRYGTLPGELHMIELEKGKTGLGLSLAGNKDRSRMSVFIVGIDPNGAAGKDGRLQIADELLEINGQILYGRTHQNASSIIKCAPSKVKVIFIRNKDAVNQMAVCPAKSVEASQCTVGTLQHQEIDISVAKPSAFSDLSSCKTIQHVELPKDQGGFGIAISEEDTTNGVVIKSLTDHGAAAKDGRIKVGDVILAVDDEIVVGYPVEKFISLLKTSKSVVRLTINPAETDNLTTAPAPPSTVPAEKRNMQLPAAVPTSSSPEPEAVKNASRSSTPAMLTSDPATCPIIPGCETTIDISKGRTGLGLSIVGGADTLLGAIIIHEVYEEGAASKDGRLWAGDQILEAWCTIYHCTLSLQVNGIDLRNATHDEAINVLRQTPQKVRLTVYRDEAQYKEEDMYDVLNIELQKKPGKGLGLSIVGKRNDTGVFVSDIVKGGIADTDGRLMQGDQILTVNGEDVRNANQEAVAALLKCSLGTVRLEVGRIKAGPFHSERRTSQSSQISEGSGSLSSFSFPVSGSGAPEIFESGLKRHTTASEIQGLRTVEIKKNPTDSLGVSIAGGVGSPLGDVPIFIAMMHPNGVAAQTQKLRVGDRIVSICGTSTEGMTHSQAVNILKNASGTIELQVVAGGEVSVITGQQQDPPIPSLSFAGLTSTGIFQDDLGPPQYKTITLDRGPDGLGFSIVGGYGSPHGDLPIYVKTVFAKGAAAEDGRLKRGDQIIAVNGQSLEGVTHEEAVAILKRTKGTVTLTVLS</sequence>
<dbReference type="CDD" id="cd06671">
    <property type="entry name" value="PDZ7_MUPP1-PD6_PATJ-like"/>
    <property type="match status" value="1"/>
</dbReference>
<protein>
    <recommendedName>
        <fullName evidence="17">Multiple PDZ domain protein</fullName>
    </recommendedName>
    <alternativeName>
        <fullName evidence="18">Multi-PDZ domain protein 1</fullName>
    </alternativeName>
</protein>
<dbReference type="CDD" id="cd06791">
    <property type="entry name" value="PDZ3_MUPP1-like"/>
    <property type="match status" value="1"/>
</dbReference>
<dbReference type="CDD" id="cd06675">
    <property type="entry name" value="PDZ12_MUPP1-like"/>
    <property type="match status" value="1"/>
</dbReference>
<evidence type="ECO:0000256" key="12">
    <source>
        <dbReference type="ARBA" id="ARBA00023136"/>
    </source>
</evidence>